<reference evidence="2" key="1">
    <citation type="journal article" date="2020" name="New Phytol.">
        <title>Comparative genomics reveals dynamic genome evolution in host specialist ectomycorrhizal fungi.</title>
        <authorList>
            <person name="Lofgren L.A."/>
            <person name="Nguyen N.H."/>
            <person name="Vilgalys R."/>
            <person name="Ruytinx J."/>
            <person name="Liao H.L."/>
            <person name="Branco S."/>
            <person name="Kuo A."/>
            <person name="LaButti K."/>
            <person name="Lipzen A."/>
            <person name="Andreopoulos W."/>
            <person name="Pangilinan J."/>
            <person name="Riley R."/>
            <person name="Hundley H."/>
            <person name="Na H."/>
            <person name="Barry K."/>
            <person name="Grigoriev I.V."/>
            <person name="Stajich J.E."/>
            <person name="Kennedy P.G."/>
        </authorList>
    </citation>
    <scope>NUCLEOTIDE SEQUENCE</scope>
    <source>
        <strain evidence="2">DOB743</strain>
    </source>
</reference>
<keyword evidence="3" id="KW-1185">Reference proteome</keyword>
<sequence>MSSSDMRSVSPPPNLPAKLRRKSSSASINTPSLFEPDDNDLDSPSPVTSPLPSSSPLSMSIYSSPPNHIVTRYSHSRSKFQNSCEESYLEFDDVPGSPTPFYRRGRTSKCMTHQQVSDKYGNYLDSEDEMMDSEPYLCDDLLAWLRPPSPARDVPDDVGCDPESMDIHLRRTYFATSSERGRWQSSPVIPRTFNPKSFTSSPIRPHRGHSTPVKSIAGHVKSPLLEFRDFVRRQSTSGVKDDPSSSPFLSASDSHDIEDYRSLSPLPPSSPPTSPMSLAPSQPGDCALIDDGVVLDDDCDSDDVSSLISVSQPVSSRLNMYMHVA</sequence>
<comment type="caution">
    <text evidence="2">The sequence shown here is derived from an EMBL/GenBank/DDBJ whole genome shotgun (WGS) entry which is preliminary data.</text>
</comment>
<protein>
    <submittedName>
        <fullName evidence="2">Uncharacterized protein</fullName>
    </submittedName>
</protein>
<accession>A0A9P6ZH60</accession>
<name>A0A9P6ZH60_9AGAM</name>
<dbReference type="EMBL" id="JABBWD010000108">
    <property type="protein sequence ID" value="KAG1765391.1"/>
    <property type="molecule type" value="Genomic_DNA"/>
</dbReference>
<feature type="compositionally biased region" description="Low complexity" evidence="1">
    <location>
        <begin position="43"/>
        <end position="62"/>
    </location>
</feature>
<feature type="region of interest" description="Disordered" evidence="1">
    <location>
        <begin position="259"/>
        <end position="285"/>
    </location>
</feature>
<proteinExistence type="predicted"/>
<feature type="region of interest" description="Disordered" evidence="1">
    <location>
        <begin position="1"/>
        <end position="62"/>
    </location>
</feature>
<feature type="compositionally biased region" description="Pro residues" evidence="1">
    <location>
        <begin position="265"/>
        <end position="274"/>
    </location>
</feature>
<gene>
    <name evidence="2" type="ORF">EV702DRAFT_72311</name>
</gene>
<evidence type="ECO:0000313" key="2">
    <source>
        <dbReference type="EMBL" id="KAG1765391.1"/>
    </source>
</evidence>
<organism evidence="2 3">
    <name type="scientific">Suillus placidus</name>
    <dbReference type="NCBI Taxonomy" id="48579"/>
    <lineage>
        <taxon>Eukaryota</taxon>
        <taxon>Fungi</taxon>
        <taxon>Dikarya</taxon>
        <taxon>Basidiomycota</taxon>
        <taxon>Agaricomycotina</taxon>
        <taxon>Agaricomycetes</taxon>
        <taxon>Agaricomycetidae</taxon>
        <taxon>Boletales</taxon>
        <taxon>Suillineae</taxon>
        <taxon>Suillaceae</taxon>
        <taxon>Suillus</taxon>
    </lineage>
</organism>
<dbReference type="Proteomes" id="UP000714275">
    <property type="component" value="Unassembled WGS sequence"/>
</dbReference>
<evidence type="ECO:0000256" key="1">
    <source>
        <dbReference type="SAM" id="MobiDB-lite"/>
    </source>
</evidence>
<dbReference type="AlphaFoldDB" id="A0A9P6ZH60"/>
<evidence type="ECO:0000313" key="3">
    <source>
        <dbReference type="Proteomes" id="UP000714275"/>
    </source>
</evidence>
<feature type="region of interest" description="Disordered" evidence="1">
    <location>
        <begin position="185"/>
        <end position="215"/>
    </location>
</feature>
<dbReference type="OrthoDB" id="5348546at2759"/>